<dbReference type="PANTHER" id="PTHR18968:SF166">
    <property type="entry name" value="2-HYDROXYACYL-COA LYASE 2"/>
    <property type="match status" value="1"/>
</dbReference>
<sequence>MATTGSEILARALKRQGTEVLFYLMGGPMLAAESACIAEGIRMVDVRHEQAAAMMAHAYSRVLNRPGVCMAASGPGVTNLVTGVANAFVDSAPVVAIGGSSPVSQL</sequence>
<feature type="non-terminal residue" evidence="4">
    <location>
        <position position="106"/>
    </location>
</feature>
<evidence type="ECO:0000313" key="4">
    <source>
        <dbReference type="EMBL" id="TMI82189.1"/>
    </source>
</evidence>
<dbReference type="InterPro" id="IPR012001">
    <property type="entry name" value="Thiamin_PyroP_enz_TPP-bd_dom"/>
</dbReference>
<protein>
    <submittedName>
        <fullName evidence="4">Thiamine pyrophosphate-binding protein</fullName>
    </submittedName>
</protein>
<comment type="similarity">
    <text evidence="2">Belongs to the TPP enzyme family.</text>
</comment>
<dbReference type="GO" id="GO:0005948">
    <property type="term" value="C:acetolactate synthase complex"/>
    <property type="evidence" value="ECO:0007669"/>
    <property type="project" value="TreeGrafter"/>
</dbReference>
<feature type="domain" description="Thiamine pyrophosphate enzyme N-terminal TPP-binding" evidence="3">
    <location>
        <begin position="4"/>
        <end position="105"/>
    </location>
</feature>
<dbReference type="GO" id="GO:0050660">
    <property type="term" value="F:flavin adenine dinucleotide binding"/>
    <property type="evidence" value="ECO:0007669"/>
    <property type="project" value="TreeGrafter"/>
</dbReference>
<gene>
    <name evidence="4" type="ORF">E6H03_05985</name>
</gene>
<dbReference type="Proteomes" id="UP000318093">
    <property type="component" value="Unassembled WGS sequence"/>
</dbReference>
<evidence type="ECO:0000256" key="1">
    <source>
        <dbReference type="ARBA" id="ARBA00001964"/>
    </source>
</evidence>
<dbReference type="Gene3D" id="3.40.50.970">
    <property type="match status" value="1"/>
</dbReference>
<dbReference type="GO" id="GO:0009099">
    <property type="term" value="P:L-valine biosynthetic process"/>
    <property type="evidence" value="ECO:0007669"/>
    <property type="project" value="TreeGrafter"/>
</dbReference>
<dbReference type="CDD" id="cd07035">
    <property type="entry name" value="TPP_PYR_POX_like"/>
    <property type="match status" value="1"/>
</dbReference>
<dbReference type="InterPro" id="IPR045229">
    <property type="entry name" value="TPP_enz"/>
</dbReference>
<evidence type="ECO:0000256" key="2">
    <source>
        <dbReference type="ARBA" id="ARBA00007812"/>
    </source>
</evidence>
<name>A0A537JF83_9BACT</name>
<dbReference type="InterPro" id="IPR029061">
    <property type="entry name" value="THDP-binding"/>
</dbReference>
<comment type="cofactor">
    <cofactor evidence="1">
        <name>thiamine diphosphate</name>
        <dbReference type="ChEBI" id="CHEBI:58937"/>
    </cofactor>
</comment>
<dbReference type="GO" id="GO:0003984">
    <property type="term" value="F:acetolactate synthase activity"/>
    <property type="evidence" value="ECO:0007669"/>
    <property type="project" value="TreeGrafter"/>
</dbReference>
<dbReference type="Pfam" id="PF02776">
    <property type="entry name" value="TPP_enzyme_N"/>
    <property type="match status" value="1"/>
</dbReference>
<dbReference type="PANTHER" id="PTHR18968">
    <property type="entry name" value="THIAMINE PYROPHOSPHATE ENZYMES"/>
    <property type="match status" value="1"/>
</dbReference>
<comment type="caution">
    <text evidence="4">The sequence shown here is derived from an EMBL/GenBank/DDBJ whole genome shotgun (WGS) entry which is preliminary data.</text>
</comment>
<organism evidence="4 5">
    <name type="scientific">Candidatus Segetimicrobium genomatis</name>
    <dbReference type="NCBI Taxonomy" id="2569760"/>
    <lineage>
        <taxon>Bacteria</taxon>
        <taxon>Bacillati</taxon>
        <taxon>Candidatus Sysuimicrobiota</taxon>
        <taxon>Candidatus Sysuimicrobiia</taxon>
        <taxon>Candidatus Sysuimicrobiales</taxon>
        <taxon>Candidatus Segetimicrobiaceae</taxon>
        <taxon>Candidatus Segetimicrobium</taxon>
    </lineage>
</organism>
<proteinExistence type="inferred from homology"/>
<evidence type="ECO:0000259" key="3">
    <source>
        <dbReference type="Pfam" id="PF02776"/>
    </source>
</evidence>
<dbReference type="GO" id="GO:0030976">
    <property type="term" value="F:thiamine pyrophosphate binding"/>
    <property type="evidence" value="ECO:0007669"/>
    <property type="project" value="InterPro"/>
</dbReference>
<evidence type="ECO:0000313" key="5">
    <source>
        <dbReference type="Proteomes" id="UP000318093"/>
    </source>
</evidence>
<dbReference type="GO" id="GO:0009097">
    <property type="term" value="P:isoleucine biosynthetic process"/>
    <property type="evidence" value="ECO:0007669"/>
    <property type="project" value="TreeGrafter"/>
</dbReference>
<dbReference type="SUPFAM" id="SSF52518">
    <property type="entry name" value="Thiamin diphosphate-binding fold (THDP-binding)"/>
    <property type="match status" value="1"/>
</dbReference>
<accession>A0A537JF83</accession>
<dbReference type="EMBL" id="VBAN01000175">
    <property type="protein sequence ID" value="TMI82189.1"/>
    <property type="molecule type" value="Genomic_DNA"/>
</dbReference>
<dbReference type="AlphaFoldDB" id="A0A537JF83"/>
<reference evidence="4 5" key="1">
    <citation type="journal article" date="2019" name="Nat. Microbiol.">
        <title>Mediterranean grassland soil C-N compound turnover is dependent on rainfall and depth, and is mediated by genomically divergent microorganisms.</title>
        <authorList>
            <person name="Diamond S."/>
            <person name="Andeer P.F."/>
            <person name="Li Z."/>
            <person name="Crits-Christoph A."/>
            <person name="Burstein D."/>
            <person name="Anantharaman K."/>
            <person name="Lane K.R."/>
            <person name="Thomas B.C."/>
            <person name="Pan C."/>
            <person name="Northen T.R."/>
            <person name="Banfield J.F."/>
        </authorList>
    </citation>
    <scope>NUCLEOTIDE SEQUENCE [LARGE SCALE GENOMIC DNA]</scope>
    <source>
        <strain evidence="4">NP_6</strain>
    </source>
</reference>